<comment type="caution">
    <text evidence="2">The sequence shown here is derived from an EMBL/GenBank/DDBJ whole genome shotgun (WGS) entry which is preliminary data.</text>
</comment>
<dbReference type="SUPFAM" id="SSF48452">
    <property type="entry name" value="TPR-like"/>
    <property type="match status" value="2"/>
</dbReference>
<dbReference type="PROSITE" id="PS50005">
    <property type="entry name" value="TPR"/>
    <property type="match status" value="3"/>
</dbReference>
<feature type="repeat" description="TPR" evidence="1">
    <location>
        <begin position="56"/>
        <end position="89"/>
    </location>
</feature>
<protein>
    <submittedName>
        <fullName evidence="2">Probable UDP-N-acetylglucosamine--peptide N-acetylglucosaminyltransferase SPINDLY</fullName>
    </submittedName>
</protein>
<evidence type="ECO:0000256" key="1">
    <source>
        <dbReference type="PROSITE-ProRule" id="PRU00339"/>
    </source>
</evidence>
<dbReference type="GO" id="GO:0016757">
    <property type="term" value="F:glycosyltransferase activity"/>
    <property type="evidence" value="ECO:0007669"/>
    <property type="project" value="UniProtKB-KW"/>
</dbReference>
<reference evidence="2" key="1">
    <citation type="submission" date="2023-03" db="EMBL/GenBank/DDBJ databases">
        <authorList>
            <person name="Steffen K."/>
            <person name="Cardenas P."/>
        </authorList>
    </citation>
    <scope>NUCLEOTIDE SEQUENCE</scope>
</reference>
<sequence length="225" mass="25287">MHRYAEALDAYKVAVALDPNDEMIHHQLGNVYSKRGERSAAIQHQQRAIAIAPEFAAAHYQLGLLYAQEKRWTDAIASYRTAYAHDETLVEALYNLAQASLRAGNPSAAREQMALFERRKAALMPLQQLRGALQREQGTAERSQILTNIARLYLKNGFYEKAVWEYQKALGMAPQLVLAYNGLGIAYTMLGKALGSRYCTAESIGTPTEFRKGIRRTRFGVFQSE</sequence>
<dbReference type="InterPro" id="IPR011990">
    <property type="entry name" value="TPR-like_helical_dom_sf"/>
</dbReference>
<dbReference type="Pfam" id="PF13432">
    <property type="entry name" value="TPR_16"/>
    <property type="match status" value="1"/>
</dbReference>
<dbReference type="AlphaFoldDB" id="A0AA35WVD9"/>
<organism evidence="2 3">
    <name type="scientific">Geodia barretti</name>
    <name type="common">Barrett's horny sponge</name>
    <dbReference type="NCBI Taxonomy" id="519541"/>
    <lineage>
        <taxon>Eukaryota</taxon>
        <taxon>Metazoa</taxon>
        <taxon>Porifera</taxon>
        <taxon>Demospongiae</taxon>
        <taxon>Heteroscleromorpha</taxon>
        <taxon>Tetractinellida</taxon>
        <taxon>Astrophorina</taxon>
        <taxon>Geodiidae</taxon>
        <taxon>Geodia</taxon>
    </lineage>
</organism>
<keyword evidence="2" id="KW-0328">Glycosyltransferase</keyword>
<feature type="repeat" description="TPR" evidence="1">
    <location>
        <begin position="143"/>
        <end position="176"/>
    </location>
</feature>
<feature type="repeat" description="TPR" evidence="1">
    <location>
        <begin position="22"/>
        <end position="55"/>
    </location>
</feature>
<dbReference type="InterPro" id="IPR019734">
    <property type="entry name" value="TPR_rpt"/>
</dbReference>
<dbReference type="Proteomes" id="UP001174909">
    <property type="component" value="Unassembled WGS sequence"/>
</dbReference>
<dbReference type="Gene3D" id="1.25.40.10">
    <property type="entry name" value="Tetratricopeptide repeat domain"/>
    <property type="match status" value="2"/>
</dbReference>
<name>A0AA35WVD9_GEOBA</name>
<evidence type="ECO:0000313" key="2">
    <source>
        <dbReference type="EMBL" id="CAI8035243.1"/>
    </source>
</evidence>
<keyword evidence="1" id="KW-0802">TPR repeat</keyword>
<gene>
    <name evidence="2" type="ORF">GBAR_LOCUS19786</name>
</gene>
<proteinExistence type="predicted"/>
<keyword evidence="2" id="KW-0808">Transferase</keyword>
<dbReference type="PANTHER" id="PTHR44998:SF1">
    <property type="entry name" value="UDP-N-ACETYLGLUCOSAMINE--PEPTIDE N-ACETYLGLUCOSAMINYLTRANSFERASE 110 KDA SUBUNIT"/>
    <property type="match status" value="1"/>
</dbReference>
<dbReference type="Pfam" id="PF13414">
    <property type="entry name" value="TPR_11"/>
    <property type="match status" value="1"/>
</dbReference>
<dbReference type="SMART" id="SM00028">
    <property type="entry name" value="TPR"/>
    <property type="match status" value="3"/>
</dbReference>
<evidence type="ECO:0000313" key="3">
    <source>
        <dbReference type="Proteomes" id="UP001174909"/>
    </source>
</evidence>
<dbReference type="EMBL" id="CASHTH010002784">
    <property type="protein sequence ID" value="CAI8035243.1"/>
    <property type="molecule type" value="Genomic_DNA"/>
</dbReference>
<accession>A0AA35WVD9</accession>
<dbReference type="PANTHER" id="PTHR44998">
    <property type="match status" value="1"/>
</dbReference>
<keyword evidence="3" id="KW-1185">Reference proteome</keyword>